<dbReference type="PANTHER" id="PTHR11365">
    <property type="entry name" value="5-OXOPROLINASE RELATED"/>
    <property type="match status" value="1"/>
</dbReference>
<dbReference type="EMBL" id="CP001854">
    <property type="protein sequence ID" value="ADB50635.1"/>
    <property type="molecule type" value="Genomic_DNA"/>
</dbReference>
<evidence type="ECO:0000256" key="1">
    <source>
        <dbReference type="SAM" id="MobiDB-lite"/>
    </source>
</evidence>
<evidence type="ECO:0000313" key="4">
    <source>
        <dbReference type="Proteomes" id="UP000008229"/>
    </source>
</evidence>
<dbReference type="Proteomes" id="UP000008229">
    <property type="component" value="Chromosome"/>
</dbReference>
<name>D3F5G8_CONWI</name>
<dbReference type="GO" id="GO:0017168">
    <property type="term" value="F:5-oxoprolinase (ATP-hydrolyzing) activity"/>
    <property type="evidence" value="ECO:0007669"/>
    <property type="project" value="UniProtKB-EC"/>
</dbReference>
<keyword evidence="4" id="KW-1185">Reference proteome</keyword>
<evidence type="ECO:0000259" key="2">
    <source>
        <dbReference type="PROSITE" id="PS50095"/>
    </source>
</evidence>
<dbReference type="InterPro" id="IPR045079">
    <property type="entry name" value="Oxoprolinase-like"/>
</dbReference>
<dbReference type="AlphaFoldDB" id="D3F5G8"/>
<dbReference type="STRING" id="469383.Cwoe_2210"/>
<proteinExistence type="predicted"/>
<dbReference type="PANTHER" id="PTHR11365:SF23">
    <property type="entry name" value="HYPOTHETICAL 5-OXOPROLINASE (EUROFUNG)-RELATED"/>
    <property type="match status" value="1"/>
</dbReference>
<feature type="region of interest" description="Disordered" evidence="1">
    <location>
        <begin position="567"/>
        <end position="586"/>
    </location>
</feature>
<dbReference type="GO" id="GO:0005829">
    <property type="term" value="C:cytosol"/>
    <property type="evidence" value="ECO:0007669"/>
    <property type="project" value="TreeGrafter"/>
</dbReference>
<dbReference type="EC" id="3.5.2.9" evidence="3"/>
<keyword evidence="3" id="KW-0378">Hydrolase</keyword>
<organism evidence="3 4">
    <name type="scientific">Conexibacter woesei (strain DSM 14684 / CCUG 47730 / CIP 108061 / JCM 11494 / NBRC 100937 / ID131577)</name>
    <dbReference type="NCBI Taxonomy" id="469383"/>
    <lineage>
        <taxon>Bacteria</taxon>
        <taxon>Bacillati</taxon>
        <taxon>Actinomycetota</taxon>
        <taxon>Thermoleophilia</taxon>
        <taxon>Solirubrobacterales</taxon>
        <taxon>Conexibacteraceae</taxon>
        <taxon>Conexibacter</taxon>
    </lineage>
</organism>
<dbReference type="Pfam" id="PF02538">
    <property type="entry name" value="Hydantoinase_B"/>
    <property type="match status" value="1"/>
</dbReference>
<gene>
    <name evidence="3" type="ordered locus">Cwoe_2210</name>
</gene>
<reference evidence="4" key="2">
    <citation type="submission" date="2010-01" db="EMBL/GenBank/DDBJ databases">
        <title>The complete genome of Conexibacter woesei DSM 14684.</title>
        <authorList>
            <consortium name="US DOE Joint Genome Institute (JGI-PGF)"/>
            <person name="Lucas S."/>
            <person name="Copeland A."/>
            <person name="Lapidus A."/>
            <person name="Glavina del Rio T."/>
            <person name="Dalin E."/>
            <person name="Tice H."/>
            <person name="Bruce D."/>
            <person name="Goodwin L."/>
            <person name="Pitluck S."/>
            <person name="Kyrpides N."/>
            <person name="Mavromatis K."/>
            <person name="Ivanova N."/>
            <person name="Mikhailova N."/>
            <person name="Chertkov O."/>
            <person name="Brettin T."/>
            <person name="Detter J.C."/>
            <person name="Han C."/>
            <person name="Larimer F."/>
            <person name="Land M."/>
            <person name="Hauser L."/>
            <person name="Markowitz V."/>
            <person name="Cheng J.-F."/>
            <person name="Hugenholtz P."/>
            <person name="Woyke T."/>
            <person name="Wu D."/>
            <person name="Pukall R."/>
            <person name="Steenblock K."/>
            <person name="Schneider S."/>
            <person name="Klenk H.-P."/>
            <person name="Eisen J.A."/>
        </authorList>
    </citation>
    <scope>NUCLEOTIDE SEQUENCE [LARGE SCALE GENOMIC DNA]</scope>
    <source>
        <strain evidence="4">DSM 14684 / CIP 108061 / JCM 11494 / NBRC 100937 / ID131577</strain>
    </source>
</reference>
<accession>D3F5G8</accession>
<dbReference type="OrthoDB" id="102473at2"/>
<dbReference type="GO" id="GO:0006749">
    <property type="term" value="P:glutathione metabolic process"/>
    <property type="evidence" value="ECO:0007669"/>
    <property type="project" value="TreeGrafter"/>
</dbReference>
<feature type="domain" description="PLAT" evidence="2">
    <location>
        <begin position="557"/>
        <end position="586"/>
    </location>
</feature>
<sequence length="586" mass="61453">MTTQPATTTFDVFTVEIIRNAFASIALEMNRTLRRTAHNPLLYEVQDFGVGIVSADAELWGDAPGQSLFVGALSETVATALERHGADGFADGDVLICNDPFSTGTHISDTSVYVPIVWEGELVAFAMTTAHWADIGGKSPGGWCPDSTDTYQEGLCFVHQHLVRAGTPTELIDVIRHNVRVPAVVLGDLDAQIAACRLGAARTLALCERHGSGGVRDAMRAVIARTEAAIREQIRALPDGTYRAEVAMDHDGVVKDVHPCVRLQATIAGDELRVSFEGSDAATRGPVNVPAIGTRAAVRVVAKALLAPRDNTNEGHFRALAFDLPGGLVVSAERPSPTDSYGYVVTAIEELAFRALAQVLPERAPAGGFPLVGVLLARVDPRDGAPFVLIDGMGGGNGAGAASDGPSIMLFANGDVTNTPVEVCESRYPVRVRRFAVDPASAGAGRFRGGAGLVREYELLEDGIFLQTVTENSVDPLGKGLFGGGTGATGGIVVNPGRPAEDVLHERVTYYGPLGAGDVVTAQTGGGGGWGPPHERDPETVAADVRDDRVSADEAAATYRVAVVPGERGEQEVDERATARLRGAAG</sequence>
<dbReference type="KEGG" id="cwo:Cwoe_2210"/>
<evidence type="ECO:0000313" key="3">
    <source>
        <dbReference type="EMBL" id="ADB50635.1"/>
    </source>
</evidence>
<dbReference type="eggNOG" id="COG0146">
    <property type="taxonomic scope" value="Bacteria"/>
</dbReference>
<dbReference type="RefSeq" id="WP_012933686.1">
    <property type="nucleotide sequence ID" value="NC_013739.1"/>
</dbReference>
<reference evidence="3 4" key="1">
    <citation type="journal article" date="2010" name="Stand. Genomic Sci.">
        <title>Complete genome sequence of Conexibacter woesei type strain (ID131577).</title>
        <authorList>
            <person name="Pukall R."/>
            <person name="Lapidus A."/>
            <person name="Glavina Del Rio T."/>
            <person name="Copeland A."/>
            <person name="Tice H."/>
            <person name="Cheng J.-F."/>
            <person name="Lucas S."/>
            <person name="Chen F."/>
            <person name="Nolan M."/>
            <person name="Bruce D."/>
            <person name="Goodwin L."/>
            <person name="Pitluck S."/>
            <person name="Mavromatis K."/>
            <person name="Ivanova N."/>
            <person name="Ovchinnikova G."/>
            <person name="Pati A."/>
            <person name="Chen A."/>
            <person name="Palaniappan K."/>
            <person name="Land M."/>
            <person name="Hauser L."/>
            <person name="Chang Y.-J."/>
            <person name="Jeffries C.D."/>
            <person name="Chain P."/>
            <person name="Meincke L."/>
            <person name="Sims D."/>
            <person name="Brettin T."/>
            <person name="Detter J.C."/>
            <person name="Rohde M."/>
            <person name="Goeker M."/>
            <person name="Bristow J."/>
            <person name="Eisen J.A."/>
            <person name="Markowitz V."/>
            <person name="Kyrpides N.C."/>
            <person name="Klenk H.-P."/>
            <person name="Hugenholtz P."/>
        </authorList>
    </citation>
    <scope>NUCLEOTIDE SEQUENCE [LARGE SCALE GENOMIC DNA]</scope>
    <source>
        <strain evidence="4">DSM 14684 / CIP 108061 / JCM 11494 / NBRC 100937 / ID131577</strain>
    </source>
</reference>
<dbReference type="InterPro" id="IPR003692">
    <property type="entry name" value="Hydantoinase_B"/>
</dbReference>
<dbReference type="HOGENOM" id="CLU_020413_1_1_11"/>
<dbReference type="PROSITE" id="PS50095">
    <property type="entry name" value="PLAT"/>
    <property type="match status" value="1"/>
</dbReference>
<feature type="compositionally biased region" description="Basic and acidic residues" evidence="1">
    <location>
        <begin position="567"/>
        <end position="578"/>
    </location>
</feature>
<dbReference type="InterPro" id="IPR001024">
    <property type="entry name" value="PLAT/LH2_dom"/>
</dbReference>
<protein>
    <submittedName>
        <fullName evidence="3">5-oxoprolinase (ATP-hydrolyzing)</fullName>
        <ecNumber evidence="3">3.5.2.9</ecNumber>
    </submittedName>
</protein>